<name>A0A0G1IWR7_9BACT</name>
<gene>
    <name evidence="1" type="ORF">UW55_C0001G0129</name>
</gene>
<proteinExistence type="predicted"/>
<dbReference type="EMBL" id="LCIT01000001">
    <property type="protein sequence ID" value="KKT63836.1"/>
    <property type="molecule type" value="Genomic_DNA"/>
</dbReference>
<organism evidence="1 2">
    <name type="scientific">Candidatus Giovannonibacteria bacterium GW2011_GWA2_44_26</name>
    <dbReference type="NCBI Taxonomy" id="1618648"/>
    <lineage>
        <taxon>Bacteria</taxon>
        <taxon>Candidatus Giovannoniibacteriota</taxon>
    </lineage>
</organism>
<evidence type="ECO:0000313" key="1">
    <source>
        <dbReference type="EMBL" id="KKT63836.1"/>
    </source>
</evidence>
<sequence>MKKNKPKISYDKESKVLMVELKPAKSVDSDIHGNIVIDYDKKGEAIRVNFYQFNFEEFAKGLRSLKEFARDSRAALIAR</sequence>
<evidence type="ECO:0008006" key="3">
    <source>
        <dbReference type="Google" id="ProtNLM"/>
    </source>
</evidence>
<accession>A0A0G1IWR7</accession>
<reference evidence="1 2" key="1">
    <citation type="journal article" date="2015" name="Nature">
        <title>rRNA introns, odd ribosomes, and small enigmatic genomes across a large radiation of phyla.</title>
        <authorList>
            <person name="Brown C.T."/>
            <person name="Hug L.A."/>
            <person name="Thomas B.C."/>
            <person name="Sharon I."/>
            <person name="Castelle C.J."/>
            <person name="Singh A."/>
            <person name="Wilkins M.J."/>
            <person name="Williams K.H."/>
            <person name="Banfield J.F."/>
        </authorList>
    </citation>
    <scope>NUCLEOTIDE SEQUENCE [LARGE SCALE GENOMIC DNA]</scope>
</reference>
<protein>
    <recommendedName>
        <fullName evidence="3">DUF2283 domain-containing protein</fullName>
    </recommendedName>
</protein>
<evidence type="ECO:0000313" key="2">
    <source>
        <dbReference type="Proteomes" id="UP000033945"/>
    </source>
</evidence>
<dbReference type="Proteomes" id="UP000033945">
    <property type="component" value="Unassembled WGS sequence"/>
</dbReference>
<comment type="caution">
    <text evidence="1">The sequence shown here is derived from an EMBL/GenBank/DDBJ whole genome shotgun (WGS) entry which is preliminary data.</text>
</comment>
<dbReference type="InterPro" id="IPR019270">
    <property type="entry name" value="DUF2283"/>
</dbReference>
<dbReference type="AlphaFoldDB" id="A0A0G1IWR7"/>
<dbReference type="Pfam" id="PF10049">
    <property type="entry name" value="DUF2283"/>
    <property type="match status" value="1"/>
</dbReference>